<proteinExistence type="inferred from homology"/>
<evidence type="ECO:0000256" key="2">
    <source>
        <dbReference type="ARBA" id="ARBA00009045"/>
    </source>
</evidence>
<dbReference type="RefSeq" id="WP_188647861.1">
    <property type="nucleotide sequence ID" value="NZ_BMHQ01000007.1"/>
</dbReference>
<evidence type="ECO:0000259" key="8">
    <source>
        <dbReference type="Pfam" id="PF01694"/>
    </source>
</evidence>
<dbReference type="PANTHER" id="PTHR43731">
    <property type="entry name" value="RHOMBOID PROTEASE"/>
    <property type="match status" value="1"/>
</dbReference>
<feature type="transmembrane region" description="Helical" evidence="7">
    <location>
        <begin position="125"/>
        <end position="143"/>
    </location>
</feature>
<keyword evidence="5 7" id="KW-1133">Transmembrane helix</keyword>
<evidence type="ECO:0000313" key="9">
    <source>
        <dbReference type="EMBL" id="GGE18976.1"/>
    </source>
</evidence>
<evidence type="ECO:0000256" key="3">
    <source>
        <dbReference type="ARBA" id="ARBA00022692"/>
    </source>
</evidence>
<dbReference type="PANTHER" id="PTHR43731:SF14">
    <property type="entry name" value="PRESENILIN-ASSOCIATED RHOMBOID-LIKE PROTEIN, MITOCHONDRIAL"/>
    <property type="match status" value="1"/>
</dbReference>
<feature type="transmembrane region" description="Helical" evidence="7">
    <location>
        <begin position="100"/>
        <end position="119"/>
    </location>
</feature>
<evidence type="ECO:0000256" key="7">
    <source>
        <dbReference type="SAM" id="Phobius"/>
    </source>
</evidence>
<dbReference type="AlphaFoldDB" id="A0A8J2VCY7"/>
<dbReference type="Proteomes" id="UP000625210">
    <property type="component" value="Unassembled WGS sequence"/>
</dbReference>
<name>A0A8J2VCY7_9BACL</name>
<organism evidence="9 10">
    <name type="scientific">Marinithermofilum abyssi</name>
    <dbReference type="NCBI Taxonomy" id="1571185"/>
    <lineage>
        <taxon>Bacteria</taxon>
        <taxon>Bacillati</taxon>
        <taxon>Bacillota</taxon>
        <taxon>Bacilli</taxon>
        <taxon>Bacillales</taxon>
        <taxon>Thermoactinomycetaceae</taxon>
        <taxon>Marinithermofilum</taxon>
    </lineage>
</organism>
<dbReference type="InterPro" id="IPR022764">
    <property type="entry name" value="Peptidase_S54_rhomboid_dom"/>
</dbReference>
<dbReference type="InterPro" id="IPR050925">
    <property type="entry name" value="Rhomboid_protease_S54"/>
</dbReference>
<feature type="transmembrane region" description="Helical" evidence="7">
    <location>
        <begin position="155"/>
        <end position="171"/>
    </location>
</feature>
<feature type="transmembrane region" description="Helical" evidence="7">
    <location>
        <begin position="12"/>
        <end position="36"/>
    </location>
</feature>
<feature type="transmembrane region" description="Helical" evidence="7">
    <location>
        <begin position="64"/>
        <end position="88"/>
    </location>
</feature>
<dbReference type="GO" id="GO:0004252">
    <property type="term" value="F:serine-type endopeptidase activity"/>
    <property type="evidence" value="ECO:0007669"/>
    <property type="project" value="InterPro"/>
</dbReference>
<keyword evidence="3 7" id="KW-0812">Transmembrane</keyword>
<sequence length="202" mass="22711">MFNHTQLPLRRFISYFPVVTALLAVQLLAFVLLTLMGGSTNPQALLRFGALESTLLQAGEWWRLILPLFLHVGLMHLLVNGFMLYLLGPQLEWLYGRRNFLLLFFMTGIMGNLVLSWLSDTFFTAGADASIYGLFGVYLYLFLFRKGAIDPETGTGIFIFVGLNILFNLVFSQSNFIADLGGLASGMMMAGPLLRMRKPKQR</sequence>
<evidence type="ECO:0000256" key="4">
    <source>
        <dbReference type="ARBA" id="ARBA00022801"/>
    </source>
</evidence>
<dbReference type="GO" id="GO:0016020">
    <property type="term" value="C:membrane"/>
    <property type="evidence" value="ECO:0007669"/>
    <property type="project" value="UniProtKB-SubCell"/>
</dbReference>
<reference evidence="9" key="1">
    <citation type="journal article" date="2014" name="Int. J. Syst. Evol. Microbiol.">
        <title>Complete genome sequence of Corynebacterium casei LMG S-19264T (=DSM 44701T), isolated from a smear-ripened cheese.</title>
        <authorList>
            <consortium name="US DOE Joint Genome Institute (JGI-PGF)"/>
            <person name="Walter F."/>
            <person name="Albersmeier A."/>
            <person name="Kalinowski J."/>
            <person name="Ruckert C."/>
        </authorList>
    </citation>
    <scope>NUCLEOTIDE SEQUENCE</scope>
    <source>
        <strain evidence="9">CGMCC 1.15179</strain>
    </source>
</reference>
<keyword evidence="10" id="KW-1185">Reference proteome</keyword>
<evidence type="ECO:0000256" key="1">
    <source>
        <dbReference type="ARBA" id="ARBA00004141"/>
    </source>
</evidence>
<gene>
    <name evidence="9" type="ORF">GCM10011571_21120</name>
</gene>
<accession>A0A8J2VCY7</accession>
<comment type="similarity">
    <text evidence="2">Belongs to the peptidase S54 family.</text>
</comment>
<feature type="domain" description="Peptidase S54 rhomboid" evidence="8">
    <location>
        <begin position="59"/>
        <end position="194"/>
    </location>
</feature>
<keyword evidence="6 7" id="KW-0472">Membrane</keyword>
<evidence type="ECO:0000256" key="5">
    <source>
        <dbReference type="ARBA" id="ARBA00022989"/>
    </source>
</evidence>
<comment type="caution">
    <text evidence="9">The sequence shown here is derived from an EMBL/GenBank/DDBJ whole genome shotgun (WGS) entry which is preliminary data.</text>
</comment>
<reference evidence="9" key="2">
    <citation type="submission" date="2020-09" db="EMBL/GenBank/DDBJ databases">
        <authorList>
            <person name="Sun Q."/>
            <person name="Zhou Y."/>
        </authorList>
    </citation>
    <scope>NUCLEOTIDE SEQUENCE</scope>
    <source>
        <strain evidence="9">CGMCC 1.15179</strain>
    </source>
</reference>
<keyword evidence="4" id="KW-0378">Hydrolase</keyword>
<dbReference type="Pfam" id="PF01694">
    <property type="entry name" value="Rhomboid"/>
    <property type="match status" value="1"/>
</dbReference>
<evidence type="ECO:0000256" key="6">
    <source>
        <dbReference type="ARBA" id="ARBA00023136"/>
    </source>
</evidence>
<dbReference type="InterPro" id="IPR035952">
    <property type="entry name" value="Rhomboid-like_sf"/>
</dbReference>
<dbReference type="Gene3D" id="1.20.1540.10">
    <property type="entry name" value="Rhomboid-like"/>
    <property type="match status" value="1"/>
</dbReference>
<dbReference type="EMBL" id="BMHQ01000007">
    <property type="protein sequence ID" value="GGE18976.1"/>
    <property type="molecule type" value="Genomic_DNA"/>
</dbReference>
<comment type="subcellular location">
    <subcellularLocation>
        <location evidence="1">Membrane</location>
        <topology evidence="1">Multi-pass membrane protein</topology>
    </subcellularLocation>
</comment>
<evidence type="ECO:0000313" key="10">
    <source>
        <dbReference type="Proteomes" id="UP000625210"/>
    </source>
</evidence>
<protein>
    <recommendedName>
        <fullName evidence="8">Peptidase S54 rhomboid domain-containing protein</fullName>
    </recommendedName>
</protein>
<dbReference type="SUPFAM" id="SSF144091">
    <property type="entry name" value="Rhomboid-like"/>
    <property type="match status" value="1"/>
</dbReference>